<reference evidence="2" key="1">
    <citation type="submission" date="2017-02" db="UniProtKB">
        <authorList>
            <consortium name="WormBaseParasite"/>
        </authorList>
    </citation>
    <scope>IDENTIFICATION</scope>
</reference>
<sequence>MDETAFYSGNCLLTRVQRIDAFSDEPSKQPEHVKTIGRCYSSCSSSIVDEVAEAYRWEFVVQDNCSVCPTKHFTAFPWVR</sequence>
<dbReference type="AlphaFoldDB" id="A0A0M3HMX9"/>
<keyword evidence="1" id="KW-1185">Reference proteome</keyword>
<accession>A0A0M3HMX9</accession>
<dbReference type="Proteomes" id="UP000036681">
    <property type="component" value="Unplaced"/>
</dbReference>
<proteinExistence type="predicted"/>
<name>A0A0M3HMX9_ASCLU</name>
<protein>
    <submittedName>
        <fullName evidence="2">DUF2790 domain-containing protein</fullName>
    </submittedName>
</protein>
<evidence type="ECO:0000313" key="2">
    <source>
        <dbReference type="WBParaSite" id="ALUE_0000295801-mRNA-1"/>
    </source>
</evidence>
<dbReference type="WBParaSite" id="ALUE_0000295801-mRNA-1">
    <property type="protein sequence ID" value="ALUE_0000295801-mRNA-1"/>
    <property type="gene ID" value="ALUE_0000295801"/>
</dbReference>
<organism evidence="1 2">
    <name type="scientific">Ascaris lumbricoides</name>
    <name type="common">Giant roundworm</name>
    <dbReference type="NCBI Taxonomy" id="6252"/>
    <lineage>
        <taxon>Eukaryota</taxon>
        <taxon>Metazoa</taxon>
        <taxon>Ecdysozoa</taxon>
        <taxon>Nematoda</taxon>
        <taxon>Chromadorea</taxon>
        <taxon>Rhabditida</taxon>
        <taxon>Spirurina</taxon>
        <taxon>Ascaridomorpha</taxon>
        <taxon>Ascaridoidea</taxon>
        <taxon>Ascarididae</taxon>
        <taxon>Ascaris</taxon>
    </lineage>
</organism>
<evidence type="ECO:0000313" key="1">
    <source>
        <dbReference type="Proteomes" id="UP000036681"/>
    </source>
</evidence>